<organism evidence="3 4">
    <name type="scientific">Undibacterium hunanense</name>
    <dbReference type="NCBI Taxonomy" id="2762292"/>
    <lineage>
        <taxon>Bacteria</taxon>
        <taxon>Pseudomonadati</taxon>
        <taxon>Pseudomonadota</taxon>
        <taxon>Betaproteobacteria</taxon>
        <taxon>Burkholderiales</taxon>
        <taxon>Oxalobacteraceae</taxon>
        <taxon>Undibacterium</taxon>
    </lineage>
</organism>
<feature type="transmembrane region" description="Helical" evidence="1">
    <location>
        <begin position="38"/>
        <end position="55"/>
    </location>
</feature>
<dbReference type="Pfam" id="PF05569">
    <property type="entry name" value="Peptidase_M56"/>
    <property type="match status" value="1"/>
</dbReference>
<evidence type="ECO:0000313" key="4">
    <source>
        <dbReference type="Proteomes" id="UP000650424"/>
    </source>
</evidence>
<feature type="transmembrane region" description="Helical" evidence="1">
    <location>
        <begin position="6"/>
        <end position="26"/>
    </location>
</feature>
<dbReference type="Proteomes" id="UP000650424">
    <property type="component" value="Unassembled WGS sequence"/>
</dbReference>
<proteinExistence type="predicted"/>
<gene>
    <name evidence="3" type="ORF">H8L32_10560</name>
</gene>
<reference evidence="3 4" key="1">
    <citation type="submission" date="2020-08" db="EMBL/GenBank/DDBJ databases">
        <title>Novel species isolated from subtropical streams in China.</title>
        <authorList>
            <person name="Lu H."/>
        </authorList>
    </citation>
    <scope>NUCLEOTIDE SEQUENCE [LARGE SCALE GENOMIC DNA]</scope>
    <source>
        <strain evidence="3 4">CY18W</strain>
    </source>
</reference>
<name>A0ABR6ZPV0_9BURK</name>
<dbReference type="PANTHER" id="PTHR34978:SF3">
    <property type="entry name" value="SLR0241 PROTEIN"/>
    <property type="match status" value="1"/>
</dbReference>
<sequence>MASDSLKILMALGLTSTVLALLVLLLRLPLRRYAGAEISYTSWLMLPLAMLAMLLPHRVYQDSFTVLTVPVAQWAGVVHAIELPSRPNWSGLVLLAWISGSIIMLIWFALQHSRFLHDLGELTRHEDFYLARSMDAGPALVGLLRTRIVVPGDFFQRYTVEEQTLIITHEKIHRYRGDLLANTLFALLQCLFWFNPVIHLAARYFRVDQELACDARVIVQHPHARRTYAEAMLKTQLHFNPSAIACHWQSHHPLKERIMHLQQTRSSFLQRASAYLLLSMVGGLSAYSAWAVTPANQVGADAASGQAKETAQVDSYMVATSITAGGKTSSPRIVVKQGREASFAIKMDEQQGNWDFSFSLKTPATGNANEAVMVMLVVKKDGVVIAKPNLLVGLDQPAKIQQQTPEHQSDFDISLTASLLKKGDKF</sequence>
<dbReference type="InterPro" id="IPR052173">
    <property type="entry name" value="Beta-lactam_resp_regulator"/>
</dbReference>
<dbReference type="PANTHER" id="PTHR34978">
    <property type="entry name" value="POSSIBLE SENSOR-TRANSDUCER PROTEIN BLAR"/>
    <property type="match status" value="1"/>
</dbReference>
<accession>A0ABR6ZPV0</accession>
<dbReference type="CDD" id="cd07341">
    <property type="entry name" value="M56_BlaR1_MecR1_like"/>
    <property type="match status" value="1"/>
</dbReference>
<keyword evidence="1" id="KW-0812">Transmembrane</keyword>
<protein>
    <submittedName>
        <fullName evidence="3">Energy transducer TonB</fullName>
    </submittedName>
</protein>
<evidence type="ECO:0000259" key="2">
    <source>
        <dbReference type="Pfam" id="PF05569"/>
    </source>
</evidence>
<feature type="domain" description="Peptidase M56" evidence="2">
    <location>
        <begin position="8"/>
        <end position="261"/>
    </location>
</feature>
<keyword evidence="1" id="KW-1133">Transmembrane helix</keyword>
<comment type="caution">
    <text evidence="3">The sequence shown here is derived from an EMBL/GenBank/DDBJ whole genome shotgun (WGS) entry which is preliminary data.</text>
</comment>
<dbReference type="InterPro" id="IPR008756">
    <property type="entry name" value="Peptidase_M56"/>
</dbReference>
<keyword evidence="1" id="KW-0472">Membrane</keyword>
<feature type="transmembrane region" description="Helical" evidence="1">
    <location>
        <begin position="89"/>
        <end position="110"/>
    </location>
</feature>
<evidence type="ECO:0000256" key="1">
    <source>
        <dbReference type="SAM" id="Phobius"/>
    </source>
</evidence>
<keyword evidence="4" id="KW-1185">Reference proteome</keyword>
<dbReference type="RefSeq" id="WP_186947144.1">
    <property type="nucleotide sequence ID" value="NZ_JACOGF010000004.1"/>
</dbReference>
<evidence type="ECO:0000313" key="3">
    <source>
        <dbReference type="EMBL" id="MBC3917916.1"/>
    </source>
</evidence>
<dbReference type="EMBL" id="JACOGF010000004">
    <property type="protein sequence ID" value="MBC3917916.1"/>
    <property type="molecule type" value="Genomic_DNA"/>
</dbReference>
<feature type="transmembrane region" description="Helical" evidence="1">
    <location>
        <begin position="179"/>
        <end position="202"/>
    </location>
</feature>